<accession>A0A1X7TIQ7</accession>
<dbReference type="PANTHER" id="PTHR47526:SF4">
    <property type="entry name" value="SWIM-TYPE DOMAIN-CONTAINING PROTEIN"/>
    <property type="match status" value="1"/>
</dbReference>
<proteinExistence type="predicted"/>
<dbReference type="PANTHER" id="PTHR47526">
    <property type="entry name" value="ATP-DEPENDENT DNA HELICASE"/>
    <property type="match status" value="1"/>
</dbReference>
<dbReference type="EnsemblMetazoa" id="Aqu2.1.14731_001">
    <property type="protein sequence ID" value="Aqu2.1.14731_001"/>
    <property type="gene ID" value="Aqu2.1.14731"/>
</dbReference>
<dbReference type="AlphaFoldDB" id="A0A1X7TIQ7"/>
<evidence type="ECO:0000313" key="1">
    <source>
        <dbReference type="EnsemblMetazoa" id="Aqu2.1.14731_001"/>
    </source>
</evidence>
<sequence length="143" mass="16414">MQEQGGPRYKTMAQAAAEAPYSNYFYGLSQDMKSRYLTKLAIINGQDPYSLNKREFTKDPEQLPQLGYPDIVFYLLHSQSFLTHEEVKNYKSLLSYKYFVSGWVLEVGWKAYDDSPQSPDKVVLVIGKVRHSYSTNKPPCILG</sequence>
<protein>
    <submittedName>
        <fullName evidence="1">Uncharacterized protein</fullName>
    </submittedName>
</protein>
<organism evidence="1">
    <name type="scientific">Amphimedon queenslandica</name>
    <name type="common">Sponge</name>
    <dbReference type="NCBI Taxonomy" id="400682"/>
    <lineage>
        <taxon>Eukaryota</taxon>
        <taxon>Metazoa</taxon>
        <taxon>Porifera</taxon>
        <taxon>Demospongiae</taxon>
        <taxon>Heteroscleromorpha</taxon>
        <taxon>Haplosclerida</taxon>
        <taxon>Niphatidae</taxon>
        <taxon>Amphimedon</taxon>
    </lineage>
</organism>
<dbReference type="InParanoid" id="A0A1X7TIQ7"/>
<name>A0A1X7TIQ7_AMPQE</name>
<reference evidence="1" key="1">
    <citation type="submission" date="2017-05" db="UniProtKB">
        <authorList>
            <consortium name="EnsemblMetazoa"/>
        </authorList>
    </citation>
    <scope>IDENTIFICATION</scope>
</reference>